<feature type="compositionally biased region" description="Low complexity" evidence="5">
    <location>
        <begin position="10"/>
        <end position="34"/>
    </location>
</feature>
<feature type="region of interest" description="Disordered" evidence="5">
    <location>
        <begin position="438"/>
        <end position="618"/>
    </location>
</feature>
<feature type="region of interest" description="Disordered" evidence="5">
    <location>
        <begin position="253"/>
        <end position="302"/>
    </location>
</feature>
<feature type="compositionally biased region" description="Basic and acidic residues" evidence="5">
    <location>
        <begin position="655"/>
        <end position="665"/>
    </location>
</feature>
<comment type="similarity">
    <text evidence="2">Belongs to the ESF1 family.</text>
</comment>
<feature type="compositionally biased region" description="Basic and acidic residues" evidence="5">
    <location>
        <begin position="253"/>
        <end position="266"/>
    </location>
</feature>
<feature type="region of interest" description="Disordered" evidence="5">
    <location>
        <begin position="1"/>
        <end position="192"/>
    </location>
</feature>
<dbReference type="Pfam" id="PF08159">
    <property type="entry name" value="NUC153"/>
    <property type="match status" value="1"/>
</dbReference>
<feature type="compositionally biased region" description="Basic residues" evidence="5">
    <location>
        <begin position="584"/>
        <end position="595"/>
    </location>
</feature>
<feature type="compositionally biased region" description="Basic and acidic residues" evidence="5">
    <location>
        <begin position="449"/>
        <end position="459"/>
    </location>
</feature>
<feature type="compositionally biased region" description="Basic and acidic residues" evidence="5">
    <location>
        <begin position="50"/>
        <end position="69"/>
    </location>
</feature>
<dbReference type="GO" id="GO:0006364">
    <property type="term" value="P:rRNA processing"/>
    <property type="evidence" value="ECO:0007669"/>
    <property type="project" value="InterPro"/>
</dbReference>
<dbReference type="GO" id="GO:0003723">
    <property type="term" value="F:RNA binding"/>
    <property type="evidence" value="ECO:0007669"/>
    <property type="project" value="TreeGrafter"/>
</dbReference>
<evidence type="ECO:0000256" key="4">
    <source>
        <dbReference type="ARBA" id="ARBA00023242"/>
    </source>
</evidence>
<comment type="subcellular location">
    <subcellularLocation>
        <location evidence="1">Nucleus</location>
        <location evidence="1">Nucleolus</location>
    </subcellularLocation>
</comment>
<protein>
    <recommendedName>
        <fullName evidence="10">NUC153 domain-containing protein</fullName>
    </recommendedName>
</protein>
<evidence type="ECO:0008006" key="10">
    <source>
        <dbReference type="Google" id="ProtNLM"/>
    </source>
</evidence>
<comment type="caution">
    <text evidence="8">The sequence shown here is derived from an EMBL/GenBank/DDBJ whole genome shotgun (WGS) entry which is preliminary data.</text>
</comment>
<feature type="compositionally biased region" description="Acidic residues" evidence="5">
    <location>
        <begin position="537"/>
        <end position="554"/>
    </location>
</feature>
<proteinExistence type="inferred from homology"/>
<feature type="compositionally biased region" description="Basic and acidic residues" evidence="5">
    <location>
        <begin position="138"/>
        <end position="147"/>
    </location>
</feature>
<dbReference type="Pfam" id="PF25121">
    <property type="entry name" value="RRM_ESF1"/>
    <property type="match status" value="1"/>
</dbReference>
<evidence type="ECO:0000259" key="6">
    <source>
        <dbReference type="Pfam" id="PF08159"/>
    </source>
</evidence>
<feature type="compositionally biased region" description="Acidic residues" evidence="5">
    <location>
        <begin position="127"/>
        <end position="137"/>
    </location>
</feature>
<organism evidence="8 9">
    <name type="scientific">Triparma strigata</name>
    <dbReference type="NCBI Taxonomy" id="1606541"/>
    <lineage>
        <taxon>Eukaryota</taxon>
        <taxon>Sar</taxon>
        <taxon>Stramenopiles</taxon>
        <taxon>Ochrophyta</taxon>
        <taxon>Bolidophyceae</taxon>
        <taxon>Parmales</taxon>
        <taxon>Triparmaceae</taxon>
        <taxon>Triparma</taxon>
    </lineage>
</organism>
<feature type="region of interest" description="Disordered" evidence="5">
    <location>
        <begin position="640"/>
        <end position="665"/>
    </location>
</feature>
<gene>
    <name evidence="8" type="ORF">TrST_g4116</name>
</gene>
<reference evidence="9" key="1">
    <citation type="journal article" date="2023" name="Commun. Biol.">
        <title>Genome analysis of Parmales, the sister group of diatoms, reveals the evolutionary specialization of diatoms from phago-mixotrophs to photoautotrophs.</title>
        <authorList>
            <person name="Ban H."/>
            <person name="Sato S."/>
            <person name="Yoshikawa S."/>
            <person name="Yamada K."/>
            <person name="Nakamura Y."/>
            <person name="Ichinomiya M."/>
            <person name="Sato N."/>
            <person name="Blanc-Mathieu R."/>
            <person name="Endo H."/>
            <person name="Kuwata A."/>
            <person name="Ogata H."/>
        </authorList>
    </citation>
    <scope>NUCLEOTIDE SEQUENCE [LARGE SCALE GENOMIC DNA]</scope>
    <source>
        <strain evidence="9">NIES 3701</strain>
    </source>
</reference>
<evidence type="ECO:0000313" key="8">
    <source>
        <dbReference type="EMBL" id="GMH77160.1"/>
    </source>
</evidence>
<sequence>MVKSKKKSTSSDPRFSSSSLPSKKPSTKSPPDSSEITDDRFSSAHRNPKFKRDNKKDGDDHKLVLDERFSSILTDPEFSLGPQTSKTDSRGKKVKKSTADDNEMSDFYKLPAAVPVPPPAGSSSDSDSSDSDSDGSELEFKNPEERIAYLTALSRGEISLSESESSSDSEDDEPDSDIDESLGVFGSENEGVLSERVQAETVENLETCHLAMLNFDWDKVKAVDVFTLVSSFVEGLKSVEIFPSDFGMERMKEEERLGPRGLWKEEEVPEKDEDESSGDDEDENDIDMKDDEAPRKDAHGADSTDFDLEKLRRYEASKLKYYFAIATFNSHHNANLAYKELDGIELEHSSCAIDVRGIPKGDLESCKSGRKREDSCFKVPDRYTAPDFINKALQQTRVQCTWDQGDDDRAAMLTKWGVGGEEWKAMAEGDDLKAYLASSGEESSEDEEERGKDIRKMLLGDDAGEMEEEDSVQDEKVEGEMTFTLSGGVQSLKEKLKKKKKEGKDDNVELTPWEKYQEKRKAKRKERKAANKKKGDEDEGEADDFLGADDDDSVPDWAKGGSEGEDSDGGFFMESDGEEEKKKSSSKSKKDKKKNTLPPKNTDPSKRAASKSELRKLLGDDADVEKLKDFDMRGIERIEKMKGKKLKGGRKKKEERRSKDVAGKEFQIDSTDDRFSAVFDGSDDRFGIDKSNPSFKETAAMKEVLATQTQRRKKKKKKRTDDVTVNDEGKVEGGGASALSAMVQKLKKKQKK</sequence>
<name>A0A9W7AWB8_9STRA</name>
<feature type="domain" description="NUC153" evidence="6">
    <location>
        <begin position="672"/>
        <end position="702"/>
    </location>
</feature>
<evidence type="ECO:0000256" key="1">
    <source>
        <dbReference type="ARBA" id="ARBA00004604"/>
    </source>
</evidence>
<feature type="compositionally biased region" description="Basic and acidic residues" evidence="5">
    <location>
        <begin position="291"/>
        <end position="302"/>
    </location>
</feature>
<dbReference type="OrthoDB" id="431825at2759"/>
<evidence type="ECO:0000256" key="2">
    <source>
        <dbReference type="ARBA" id="ARBA00009087"/>
    </source>
</evidence>
<keyword evidence="4" id="KW-0539">Nucleus</keyword>
<feature type="region of interest" description="Disordered" evidence="5">
    <location>
        <begin position="704"/>
        <end position="736"/>
    </location>
</feature>
<feature type="compositionally biased region" description="Acidic residues" evidence="5">
    <location>
        <begin position="267"/>
        <end position="290"/>
    </location>
</feature>
<dbReference type="GO" id="GO:0005730">
    <property type="term" value="C:nucleolus"/>
    <property type="evidence" value="ECO:0007669"/>
    <property type="project" value="UniProtKB-SubCell"/>
</dbReference>
<evidence type="ECO:0000256" key="5">
    <source>
        <dbReference type="SAM" id="MobiDB-lite"/>
    </source>
</evidence>
<feature type="compositionally biased region" description="Basic residues" evidence="5">
    <location>
        <begin position="642"/>
        <end position="654"/>
    </location>
</feature>
<feature type="domain" description="ESF1 RRM" evidence="7">
    <location>
        <begin position="207"/>
        <end position="360"/>
    </location>
</feature>
<dbReference type="AlphaFoldDB" id="A0A9W7AWB8"/>
<accession>A0A9W7AWB8</accession>
<keyword evidence="3" id="KW-0175">Coiled coil</keyword>
<evidence type="ECO:0000259" key="7">
    <source>
        <dbReference type="Pfam" id="PF25121"/>
    </source>
</evidence>
<dbReference type="EMBL" id="BRXY01000204">
    <property type="protein sequence ID" value="GMH77160.1"/>
    <property type="molecule type" value="Genomic_DNA"/>
</dbReference>
<dbReference type="InterPro" id="IPR012580">
    <property type="entry name" value="NUC153"/>
</dbReference>
<dbReference type="Proteomes" id="UP001165085">
    <property type="component" value="Unassembled WGS sequence"/>
</dbReference>
<dbReference type="InterPro" id="IPR039754">
    <property type="entry name" value="Esf1"/>
</dbReference>
<evidence type="ECO:0000313" key="9">
    <source>
        <dbReference type="Proteomes" id="UP001165085"/>
    </source>
</evidence>
<dbReference type="PANTHER" id="PTHR12202">
    <property type="entry name" value="ESF1 HOMOLOG"/>
    <property type="match status" value="1"/>
</dbReference>
<dbReference type="InterPro" id="IPR056750">
    <property type="entry name" value="RRM_ESF1"/>
</dbReference>
<evidence type="ECO:0000256" key="3">
    <source>
        <dbReference type="ARBA" id="ARBA00023054"/>
    </source>
</evidence>
<dbReference type="PANTHER" id="PTHR12202:SF0">
    <property type="entry name" value="ESF1 HOMOLOG"/>
    <property type="match status" value="1"/>
</dbReference>
<feature type="compositionally biased region" description="Basic residues" evidence="5">
    <location>
        <begin position="518"/>
        <end position="532"/>
    </location>
</feature>
<feature type="compositionally biased region" description="Acidic residues" evidence="5">
    <location>
        <begin position="462"/>
        <end position="472"/>
    </location>
</feature>
<feature type="compositionally biased region" description="Basic and acidic residues" evidence="5">
    <location>
        <begin position="719"/>
        <end position="731"/>
    </location>
</feature>
<feature type="compositionally biased region" description="Acidic residues" evidence="5">
    <location>
        <begin position="165"/>
        <end position="180"/>
    </location>
</feature>
<feature type="compositionally biased region" description="Basic and acidic residues" evidence="5">
    <location>
        <begin position="603"/>
        <end position="618"/>
    </location>
</feature>
<keyword evidence="9" id="KW-1185">Reference proteome</keyword>